<protein>
    <submittedName>
        <fullName evidence="8">Uncharacterized protein</fullName>
    </submittedName>
</protein>
<evidence type="ECO:0000313" key="9">
    <source>
        <dbReference type="Proteomes" id="UP000008075"/>
    </source>
</evidence>
<dbReference type="Proteomes" id="UP000008075">
    <property type="component" value="Chromosome"/>
</dbReference>
<dbReference type="GO" id="GO:0031640">
    <property type="term" value="P:killing of cells of another organism"/>
    <property type="evidence" value="ECO:0007669"/>
    <property type="project" value="UniProtKB-KW"/>
</dbReference>
<dbReference type="KEGG" id="xne:XNC1_3257"/>
<dbReference type="STRING" id="406817.XNC1_3257"/>
<evidence type="ECO:0000256" key="4">
    <source>
        <dbReference type="ARBA" id="ARBA00022759"/>
    </source>
</evidence>
<evidence type="ECO:0000256" key="7">
    <source>
        <dbReference type="ARBA" id="ARBA00023048"/>
    </source>
</evidence>
<dbReference type="GO" id="GO:0042742">
    <property type="term" value="P:defense response to bacterium"/>
    <property type="evidence" value="ECO:0007669"/>
    <property type="project" value="UniProtKB-KW"/>
</dbReference>
<evidence type="ECO:0000256" key="2">
    <source>
        <dbReference type="ARBA" id="ARBA00022529"/>
    </source>
</evidence>
<dbReference type="InterPro" id="IPR044925">
    <property type="entry name" value="His-Me_finger_sf"/>
</dbReference>
<dbReference type="RefSeq" id="WP_013184931.1">
    <property type="nucleotide sequence ID" value="NC_014228.1"/>
</dbReference>
<dbReference type="GO" id="GO:0004519">
    <property type="term" value="F:endonuclease activity"/>
    <property type="evidence" value="ECO:0007669"/>
    <property type="project" value="UniProtKB-KW"/>
</dbReference>
<proteinExistence type="inferred from homology"/>
<keyword evidence="3" id="KW-0540">Nuclease</keyword>
<name>D3VLI3_XENNA</name>
<keyword evidence="4" id="KW-0255">Endonuclease</keyword>
<sequence length="83" mass="9748">MSTYIRTRHTPLDKFREDIWRAVEKDPTLKQNLKTKANKKAIEKGKAPFVRKKDQVGGRKKLELHHIAAILRHFVTQPTIIFD</sequence>
<dbReference type="Gene3D" id="3.90.540.10">
    <property type="entry name" value="Colicin/pyocin, DNase domain"/>
    <property type="match status" value="1"/>
</dbReference>
<dbReference type="GeneID" id="24903141"/>
<dbReference type="InterPro" id="IPR037146">
    <property type="entry name" value="Colicin/pyocin_DNase_dom_sf"/>
</dbReference>
<dbReference type="HOGENOM" id="CLU_193908_0_0_6"/>
<dbReference type="Pfam" id="PF21431">
    <property type="entry name" value="Col-Pyo_DNase"/>
    <property type="match status" value="1"/>
</dbReference>
<evidence type="ECO:0000256" key="5">
    <source>
        <dbReference type="ARBA" id="ARBA00022801"/>
    </source>
</evidence>
<keyword evidence="6" id="KW-0044">Antibiotic</keyword>
<comment type="similarity">
    <text evidence="1">Belongs to the colicin/pyosin nuclease family.</text>
</comment>
<dbReference type="AlphaFoldDB" id="D3VLI3"/>
<evidence type="ECO:0000256" key="3">
    <source>
        <dbReference type="ARBA" id="ARBA00022722"/>
    </source>
</evidence>
<keyword evidence="5" id="KW-0378">Hydrolase</keyword>
<gene>
    <name evidence="8" type="ordered locus">XNC1_3257</name>
</gene>
<dbReference type="SUPFAM" id="SSF54060">
    <property type="entry name" value="His-Me finger endonucleases"/>
    <property type="match status" value="1"/>
</dbReference>
<accession>D3VLI3</accession>
<keyword evidence="2" id="KW-0929">Antimicrobial</keyword>
<evidence type="ECO:0000256" key="1">
    <source>
        <dbReference type="ARBA" id="ARBA00006811"/>
    </source>
</evidence>
<organism evidence="8 9">
    <name type="scientific">Xenorhabdus nematophila (strain ATCC 19061 / DSM 3370 / CCUG 14189 / LMG 1036 / NCIMB 9965 / AN6)</name>
    <dbReference type="NCBI Taxonomy" id="406817"/>
    <lineage>
        <taxon>Bacteria</taxon>
        <taxon>Pseudomonadati</taxon>
        <taxon>Pseudomonadota</taxon>
        <taxon>Gammaproteobacteria</taxon>
        <taxon>Enterobacterales</taxon>
        <taxon>Morganellaceae</taxon>
        <taxon>Xenorhabdus</taxon>
    </lineage>
</organism>
<dbReference type="GO" id="GO:0016787">
    <property type="term" value="F:hydrolase activity"/>
    <property type="evidence" value="ECO:0007669"/>
    <property type="project" value="UniProtKB-KW"/>
</dbReference>
<evidence type="ECO:0000256" key="6">
    <source>
        <dbReference type="ARBA" id="ARBA00023022"/>
    </source>
</evidence>
<dbReference type="EMBL" id="FN667742">
    <property type="protein sequence ID" value="CBJ91309.1"/>
    <property type="molecule type" value="Genomic_DNA"/>
</dbReference>
<evidence type="ECO:0000313" key="8">
    <source>
        <dbReference type="EMBL" id="CBJ91309.1"/>
    </source>
</evidence>
<keyword evidence="9" id="KW-1185">Reference proteome</keyword>
<keyword evidence="7" id="KW-0078">Bacteriocin</keyword>
<reference evidence="8 9" key="1">
    <citation type="journal article" date="2011" name="PLoS ONE">
        <title>The entomopathogenic bacterial endosymbionts xenorhabdus and photorhabdus: convergent lifestyles from divergent genomes.</title>
        <authorList>
            <person name="Chaston J.M."/>
            <person name="Suen G."/>
            <person name="Tucker S.L."/>
            <person name="Andersen A.W."/>
            <person name="Bhasin A."/>
            <person name="Bode E."/>
            <person name="Bode H.B."/>
            <person name="Brachmann A.O."/>
            <person name="Cowles C.E."/>
            <person name="Cowles K.N."/>
            <person name="Darby C."/>
            <person name="de Leon L."/>
            <person name="Drace K."/>
            <person name="Du Z."/>
            <person name="Givaudan A."/>
            <person name="Herbert Tran E.E."/>
            <person name="Jewell K.A."/>
            <person name="Knack J.J."/>
            <person name="Krasomil-Osterfeld K.C."/>
            <person name="Kukor R."/>
            <person name="Lanois A."/>
            <person name="Latreille P."/>
            <person name="Leimgruber N.K."/>
            <person name="Lipke C.M."/>
            <person name="Liu R."/>
            <person name="Lu X."/>
            <person name="Martens E.C."/>
            <person name="Marri P.R."/>
            <person name="Medigue C."/>
            <person name="Menard M.L."/>
            <person name="Miller N.M."/>
            <person name="Morales-Soto N."/>
            <person name="Norton S."/>
            <person name="Ogier J.C."/>
            <person name="Orchard S.S."/>
            <person name="Park D."/>
            <person name="Park Y."/>
            <person name="Qurollo B.A."/>
            <person name="Sugar D.R."/>
            <person name="Richards G.R."/>
            <person name="Rouy Z."/>
            <person name="Slominski B."/>
            <person name="Slominski K."/>
            <person name="Snyder H."/>
            <person name="Tjaden B.C."/>
            <person name="van der Hoeven R."/>
            <person name="Welch R.D."/>
            <person name="Wheeler C."/>
            <person name="Xiang B."/>
            <person name="Barbazuk B."/>
            <person name="Gaudriault S."/>
            <person name="Goodner B."/>
            <person name="Slater S.C."/>
            <person name="Forst S."/>
            <person name="Goldman B.S."/>
            <person name="Goodrich-Blair H."/>
        </authorList>
    </citation>
    <scope>NUCLEOTIDE SEQUENCE [LARGE SCALE GENOMIC DNA]</scope>
    <source>
        <strain evidence="9">ATCC 19061 / DSM 3370 / CCUG 14189 / LMG 1036 / NCIMB 9965 / AN6</strain>
    </source>
</reference>